<dbReference type="GeneID" id="5718083"/>
<feature type="region of interest" description="Disordered" evidence="2">
    <location>
        <begin position="1037"/>
        <end position="1070"/>
    </location>
</feature>
<feature type="compositionally biased region" description="Low complexity" evidence="2">
    <location>
        <begin position="51"/>
        <end position="67"/>
    </location>
</feature>
<protein>
    <submittedName>
        <fullName evidence="3">Uncharacterized protein</fullName>
    </submittedName>
</protein>
<evidence type="ECO:0000256" key="2">
    <source>
        <dbReference type="SAM" id="MobiDB-lite"/>
    </source>
</evidence>
<gene>
    <name evidence="3" type="ORF">CHLRE_07g352500v5</name>
</gene>
<dbReference type="ExpressionAtlas" id="A0A2K3DLD3">
    <property type="expression patterns" value="baseline"/>
</dbReference>
<organism evidence="3 4">
    <name type="scientific">Chlamydomonas reinhardtii</name>
    <name type="common">Chlamydomonas smithii</name>
    <dbReference type="NCBI Taxonomy" id="3055"/>
    <lineage>
        <taxon>Eukaryota</taxon>
        <taxon>Viridiplantae</taxon>
        <taxon>Chlorophyta</taxon>
        <taxon>core chlorophytes</taxon>
        <taxon>Chlorophyceae</taxon>
        <taxon>CS clade</taxon>
        <taxon>Chlamydomonadales</taxon>
        <taxon>Chlamydomonadaceae</taxon>
        <taxon>Chlamydomonas</taxon>
    </lineage>
</organism>
<feature type="compositionally biased region" description="Gly residues" evidence="2">
    <location>
        <begin position="1610"/>
        <end position="1625"/>
    </location>
</feature>
<feature type="region of interest" description="Disordered" evidence="2">
    <location>
        <begin position="720"/>
        <end position="747"/>
    </location>
</feature>
<feature type="compositionally biased region" description="Gly residues" evidence="2">
    <location>
        <begin position="1719"/>
        <end position="1728"/>
    </location>
</feature>
<dbReference type="EMBL" id="CM008968">
    <property type="protein sequence ID" value="PNW81356.1"/>
    <property type="molecule type" value="Genomic_DNA"/>
</dbReference>
<feature type="region of interest" description="Disordered" evidence="2">
    <location>
        <begin position="1522"/>
        <end position="1735"/>
    </location>
</feature>
<feature type="compositionally biased region" description="Gly residues" evidence="2">
    <location>
        <begin position="980"/>
        <end position="998"/>
    </location>
</feature>
<dbReference type="InParanoid" id="A0A2K3DLD3"/>
<feature type="compositionally biased region" description="Low complexity" evidence="2">
    <location>
        <begin position="733"/>
        <end position="744"/>
    </location>
</feature>
<feature type="compositionally biased region" description="Polar residues" evidence="2">
    <location>
        <begin position="881"/>
        <end position="890"/>
    </location>
</feature>
<feature type="compositionally biased region" description="Basic and acidic residues" evidence="2">
    <location>
        <begin position="469"/>
        <end position="478"/>
    </location>
</feature>
<feature type="compositionally biased region" description="Gly residues" evidence="2">
    <location>
        <begin position="1048"/>
        <end position="1064"/>
    </location>
</feature>
<dbReference type="OrthoDB" id="551158at2759"/>
<dbReference type="KEGG" id="cre:CHLRE_07g352500v5"/>
<dbReference type="Gramene" id="PNW81356">
    <property type="protein sequence ID" value="PNW81356"/>
    <property type="gene ID" value="CHLRE_07g352500v5"/>
</dbReference>
<feature type="region of interest" description="Disordered" evidence="2">
    <location>
        <begin position="1407"/>
        <end position="1481"/>
    </location>
</feature>
<dbReference type="Gene3D" id="1.20.5.340">
    <property type="match status" value="1"/>
</dbReference>
<feature type="compositionally biased region" description="Low complexity" evidence="2">
    <location>
        <begin position="1562"/>
        <end position="1586"/>
    </location>
</feature>
<dbReference type="Proteomes" id="UP000006906">
    <property type="component" value="Chromosome 7"/>
</dbReference>
<feature type="region of interest" description="Disordered" evidence="2">
    <location>
        <begin position="1139"/>
        <end position="1158"/>
    </location>
</feature>
<evidence type="ECO:0000256" key="1">
    <source>
        <dbReference type="SAM" id="Coils"/>
    </source>
</evidence>
<feature type="compositionally biased region" description="Gly residues" evidence="2">
    <location>
        <begin position="1419"/>
        <end position="1435"/>
    </location>
</feature>
<feature type="region of interest" description="Disordered" evidence="2">
    <location>
        <begin position="310"/>
        <end position="346"/>
    </location>
</feature>
<feature type="region of interest" description="Disordered" evidence="2">
    <location>
        <begin position="841"/>
        <end position="890"/>
    </location>
</feature>
<feature type="compositionally biased region" description="Basic residues" evidence="2">
    <location>
        <begin position="125"/>
        <end position="138"/>
    </location>
</feature>
<sequence>MVGAPKAWERHWEIIDRVGLPEFTPDPKLLTDVMFRAGVAPPPSPSQLRQSAKAPSSGAGASLSGAATTGGMGQPASAGAGVLAGSGGDPGRQRRQVPGGPTQQPGIQNRKLRSGLVKQPLNRSAHPHPHPQQHHHHQAAAEETAAAAAAAANLQYRLYLQQHAWMGGVEGAEEGAEAEAVAAVAVAAAGGLQGAGGRPHTAPSVPRLQLGALHQPAGLEGSVGAGSLTTGWESAAAAALADGSVASSQAQMGNGLVGPSAAAWAAAEQSAARAAAAAGTRSAAKAPQDEDSEAADSGVADGVIRGLSLVPQPAVSPRKDPHEAQQVAGGRPGEAAGGGSTAQVAYPLSARGPGARQVGSGTSRASAPSVSANTNVNAAAAGGALSLRLSSARPTAPGRGGSALQAQPSSGAALSTAFSVAAPGFAAGAIMTPTAVAAAAVPLPAMPSVYMPSPSAIPPRERYRGILERVGRMAEHSRQERRRRRTGARAAAAGSGGIRRRPNTATASSAAGGTGDADGAEDSSPDSSPRGLGGWAGRWKAPLAQYTDSAVVQAGGLAAAAVSAPGSASARRRAADEEAAAEAARALGPEEHAVWQLTRALDELGRFSCLDAVAGHTSGMTDGSVLAEVDARIAAMQRQNQLAQAAWGPGGTRRRGLLPPPPPAFPVAAARAYLSAASGGVVGLEALEEVVRTMRGKLQVLVGREGGDLRQAAADVLASMGAASPPPPPPQHPQSQPQSRYPSPGTSFKLASGAVAAAFGGSPAGGSPPSAPSRSASTSGARHASGGGAPPSRMSSNGAGGAWSGAPPGTAAARIRAGSSMRSLKVSFSKLSPELVATALAEDDEEDGKSAPAVAAGGSGAAGSDGVRPSAAAALDPSANPYPSLTSPGNSDTAAYVDSLLSLPGLPRGQAGLPLQGRTSLGGNTAFGLVGHGGPMPGSGEGSASVLHPMQSAFFGRMSVSGVGGGSGAAAFISPAATSRGGGATTSGAGGGGGGGGGGGLLTSSSGLDQAWALLESLMIQLHDSHAARADLVAGVEADQQQQQQQLGSGGVAGGGPGKGGSVVAGGAKTPRIGGTPAGGGLSAAAAMAAASASGVGGGGGSGGGAQFRGRSAVDRLVSLMDTTLQLGGGGGGGVEGAGAAAGGAGQGRAGNGSGAGGRLETAEEVAAAAAAPQLARNALRAAVAAALQPGHTEQVLYFITRLALMLQQDPRLPPDAGFLVAAGTDLLLGELAWLLALLRASGGAGSPHLAALAAALRGYEGQRAHAATLAAAAERLELALEDAADRAAHAEHQLSSLQSLLQHAGSDVADLTLHTRELEAELEAARARISLLEESLAEAEGDFDRVEAVAERRAGAALGAARALGGELLAASLARVEARSVEVQVASEGDASDPRALPPALAAGRDQYYPLTPTGSMRGHGTGAGAGAGAGGGSVRRSGSSRPGAAAGADGGGGRGGLPSKRGGKPGSPKRQRGSGAAAAAAGATSRLAVVTSMPMSAAAAAAAAGPAGGGLHGLELLDEAGSEPDACSTPGASIAGESEPGGEELIYTHAPGHTSGDGGQQQQQQQQQYQPYQPYQPQPGLRSPLGGGSGGGGLRPQSAAHHLARQGAGSGGSGGGGGGGSGGSSPPRRSRLGPRRSSGTGDEGPGPGLSSPPHNRTAAGAGGPRARRSSEGEQRGGVTLQPHSPPQAGRGRHATPAASAVGGHAAGSKPDSSSGETGPGGGGAGRGDCAAPPVSAFQKAGRVVFADILER</sequence>
<accession>A0A2K3DLD3</accession>
<feature type="region of interest" description="Disordered" evidence="2">
    <location>
        <begin position="469"/>
        <end position="536"/>
    </location>
</feature>
<feature type="compositionally biased region" description="Low complexity" evidence="2">
    <location>
        <begin position="759"/>
        <end position="781"/>
    </location>
</feature>
<evidence type="ECO:0000313" key="3">
    <source>
        <dbReference type="EMBL" id="PNW81356.1"/>
    </source>
</evidence>
<feature type="coiled-coil region" evidence="1">
    <location>
        <begin position="1267"/>
        <end position="1350"/>
    </location>
</feature>
<feature type="compositionally biased region" description="Basic residues" evidence="2">
    <location>
        <begin position="1463"/>
        <end position="1474"/>
    </location>
</feature>
<feature type="compositionally biased region" description="Low complexity" evidence="2">
    <location>
        <begin position="1436"/>
        <end position="1449"/>
    </location>
</feature>
<feature type="region of interest" description="Disordered" evidence="2">
    <location>
        <begin position="40"/>
        <end position="146"/>
    </location>
</feature>
<keyword evidence="4" id="KW-1185">Reference proteome</keyword>
<feature type="compositionally biased region" description="Low complexity" evidence="2">
    <location>
        <begin position="1696"/>
        <end position="1718"/>
    </location>
</feature>
<proteinExistence type="predicted"/>
<evidence type="ECO:0000313" key="4">
    <source>
        <dbReference type="Proteomes" id="UP000006906"/>
    </source>
</evidence>
<reference evidence="3 4" key="1">
    <citation type="journal article" date="2007" name="Science">
        <title>The Chlamydomonas genome reveals the evolution of key animal and plant functions.</title>
        <authorList>
            <person name="Merchant S.S."/>
            <person name="Prochnik S.E."/>
            <person name="Vallon O."/>
            <person name="Harris E.H."/>
            <person name="Karpowicz S.J."/>
            <person name="Witman G.B."/>
            <person name="Terry A."/>
            <person name="Salamov A."/>
            <person name="Fritz-Laylin L.K."/>
            <person name="Marechal-Drouard L."/>
            <person name="Marshall W.F."/>
            <person name="Qu L.H."/>
            <person name="Nelson D.R."/>
            <person name="Sanderfoot A.A."/>
            <person name="Spalding M.H."/>
            <person name="Kapitonov V.V."/>
            <person name="Ren Q."/>
            <person name="Ferris P."/>
            <person name="Lindquist E."/>
            <person name="Shapiro H."/>
            <person name="Lucas S.M."/>
            <person name="Grimwood J."/>
            <person name="Schmutz J."/>
            <person name="Cardol P."/>
            <person name="Cerutti H."/>
            <person name="Chanfreau G."/>
            <person name="Chen C.L."/>
            <person name="Cognat V."/>
            <person name="Croft M.T."/>
            <person name="Dent R."/>
            <person name="Dutcher S."/>
            <person name="Fernandez E."/>
            <person name="Fukuzawa H."/>
            <person name="Gonzalez-Ballester D."/>
            <person name="Gonzalez-Halphen D."/>
            <person name="Hallmann A."/>
            <person name="Hanikenne M."/>
            <person name="Hippler M."/>
            <person name="Inwood W."/>
            <person name="Jabbari K."/>
            <person name="Kalanon M."/>
            <person name="Kuras R."/>
            <person name="Lefebvre P.A."/>
            <person name="Lemaire S.D."/>
            <person name="Lobanov A.V."/>
            <person name="Lohr M."/>
            <person name="Manuell A."/>
            <person name="Meier I."/>
            <person name="Mets L."/>
            <person name="Mittag M."/>
            <person name="Mittelmeier T."/>
            <person name="Moroney J.V."/>
            <person name="Moseley J."/>
            <person name="Napoli C."/>
            <person name="Nedelcu A.M."/>
            <person name="Niyogi K."/>
            <person name="Novoselov S.V."/>
            <person name="Paulsen I.T."/>
            <person name="Pazour G."/>
            <person name="Purton S."/>
            <person name="Ral J.P."/>
            <person name="Riano-Pachon D.M."/>
            <person name="Riekhof W."/>
            <person name="Rymarquis L."/>
            <person name="Schroda M."/>
            <person name="Stern D."/>
            <person name="Umen J."/>
            <person name="Willows R."/>
            <person name="Wilson N."/>
            <person name="Zimmer S.L."/>
            <person name="Allmer J."/>
            <person name="Balk J."/>
            <person name="Bisova K."/>
            <person name="Chen C.J."/>
            <person name="Elias M."/>
            <person name="Gendler K."/>
            <person name="Hauser C."/>
            <person name="Lamb M.R."/>
            <person name="Ledford H."/>
            <person name="Long J.C."/>
            <person name="Minagawa J."/>
            <person name="Page M.D."/>
            <person name="Pan J."/>
            <person name="Pootakham W."/>
            <person name="Roje S."/>
            <person name="Rose A."/>
            <person name="Stahlberg E."/>
            <person name="Terauchi A.M."/>
            <person name="Yang P."/>
            <person name="Ball S."/>
            <person name="Bowler C."/>
            <person name="Dieckmann C.L."/>
            <person name="Gladyshev V.N."/>
            <person name="Green P."/>
            <person name="Jorgensen R."/>
            <person name="Mayfield S."/>
            <person name="Mueller-Roeber B."/>
            <person name="Rajamani S."/>
            <person name="Sayre R.T."/>
            <person name="Brokstein P."/>
            <person name="Dubchak I."/>
            <person name="Goodstein D."/>
            <person name="Hornick L."/>
            <person name="Huang Y.W."/>
            <person name="Jhaveri J."/>
            <person name="Luo Y."/>
            <person name="Martinez D."/>
            <person name="Ngau W.C."/>
            <person name="Otillar B."/>
            <person name="Poliakov A."/>
            <person name="Porter A."/>
            <person name="Szajkowski L."/>
            <person name="Werner G."/>
            <person name="Zhou K."/>
            <person name="Grigoriev I.V."/>
            <person name="Rokhsar D.S."/>
            <person name="Grossman A.R."/>
        </authorList>
    </citation>
    <scope>NUCLEOTIDE SEQUENCE [LARGE SCALE GENOMIC DNA]</scope>
    <source>
        <strain evidence="4">CC-503</strain>
    </source>
</reference>
<feature type="compositionally biased region" description="Low complexity" evidence="2">
    <location>
        <begin position="1037"/>
        <end position="1047"/>
    </location>
</feature>
<feature type="compositionally biased region" description="Gly residues" evidence="2">
    <location>
        <begin position="330"/>
        <end position="340"/>
    </location>
</feature>
<feature type="compositionally biased region" description="Gly residues" evidence="2">
    <location>
        <begin position="1587"/>
        <end position="1596"/>
    </location>
</feature>
<feature type="region of interest" description="Disordered" evidence="2">
    <location>
        <begin position="759"/>
        <end position="811"/>
    </location>
</feature>
<keyword evidence="1" id="KW-0175">Coiled coil</keyword>
<dbReference type="SUPFAM" id="SSF57997">
    <property type="entry name" value="Tropomyosin"/>
    <property type="match status" value="1"/>
</dbReference>
<dbReference type="RefSeq" id="XP_042923158.1">
    <property type="nucleotide sequence ID" value="XM_043064590.1"/>
</dbReference>
<name>A0A2K3DLD3_CHLRE</name>
<feature type="region of interest" description="Disordered" evidence="2">
    <location>
        <begin position="978"/>
        <end position="998"/>
    </location>
</feature>